<dbReference type="RefSeq" id="WP_189376500.1">
    <property type="nucleotide sequence ID" value="NZ_BNAH01000002.1"/>
</dbReference>
<accession>A0ABQ3ID37</accession>
<sequence length="57" mass="6549">MSINIILIILIALAPIIAAIMLVKNSTKKFNLTDQELERIKARNKKLDQEEQLEKDD</sequence>
<evidence type="ECO:0000313" key="4">
    <source>
        <dbReference type="Proteomes" id="UP000626370"/>
    </source>
</evidence>
<gene>
    <name evidence="3" type="ORF">GCM10011501_04710</name>
</gene>
<dbReference type="Proteomes" id="UP000626370">
    <property type="component" value="Unassembled WGS sequence"/>
</dbReference>
<name>A0ABQ3ID37_9GAMM</name>
<comment type="caution">
    <text evidence="3">The sequence shown here is derived from an EMBL/GenBank/DDBJ whole genome shotgun (WGS) entry which is preliminary data.</text>
</comment>
<dbReference type="EMBL" id="BNAH01000002">
    <property type="protein sequence ID" value="GHE79975.1"/>
    <property type="molecule type" value="Genomic_DNA"/>
</dbReference>
<keyword evidence="2" id="KW-1133">Transmembrane helix</keyword>
<organism evidence="3 4">
    <name type="scientific">Thalassotalea profundi</name>
    <dbReference type="NCBI Taxonomy" id="2036687"/>
    <lineage>
        <taxon>Bacteria</taxon>
        <taxon>Pseudomonadati</taxon>
        <taxon>Pseudomonadota</taxon>
        <taxon>Gammaproteobacteria</taxon>
        <taxon>Alteromonadales</taxon>
        <taxon>Colwelliaceae</taxon>
        <taxon>Thalassotalea</taxon>
    </lineage>
</organism>
<keyword evidence="1" id="KW-0175">Coiled coil</keyword>
<evidence type="ECO:0008006" key="5">
    <source>
        <dbReference type="Google" id="ProtNLM"/>
    </source>
</evidence>
<evidence type="ECO:0000256" key="1">
    <source>
        <dbReference type="SAM" id="Coils"/>
    </source>
</evidence>
<reference evidence="4" key="1">
    <citation type="journal article" date="2019" name="Int. J. Syst. Evol. Microbiol.">
        <title>The Global Catalogue of Microorganisms (GCM) 10K type strain sequencing project: providing services to taxonomists for standard genome sequencing and annotation.</title>
        <authorList>
            <consortium name="The Broad Institute Genomics Platform"/>
            <consortium name="The Broad Institute Genome Sequencing Center for Infectious Disease"/>
            <person name="Wu L."/>
            <person name="Ma J."/>
        </authorList>
    </citation>
    <scope>NUCLEOTIDE SEQUENCE [LARGE SCALE GENOMIC DNA]</scope>
    <source>
        <strain evidence="4">CGMCC 1.15922</strain>
    </source>
</reference>
<evidence type="ECO:0000256" key="2">
    <source>
        <dbReference type="SAM" id="Phobius"/>
    </source>
</evidence>
<dbReference type="InterPro" id="IPR021550">
    <property type="entry name" value="DUF2897"/>
</dbReference>
<protein>
    <recommendedName>
        <fullName evidence="5">DUF2897 family protein</fullName>
    </recommendedName>
</protein>
<evidence type="ECO:0000313" key="3">
    <source>
        <dbReference type="EMBL" id="GHE79975.1"/>
    </source>
</evidence>
<keyword evidence="2" id="KW-0472">Membrane</keyword>
<keyword evidence="2" id="KW-0812">Transmembrane</keyword>
<proteinExistence type="predicted"/>
<feature type="coiled-coil region" evidence="1">
    <location>
        <begin position="30"/>
        <end position="57"/>
    </location>
</feature>
<dbReference type="Pfam" id="PF11446">
    <property type="entry name" value="DUF2897"/>
    <property type="match status" value="1"/>
</dbReference>
<keyword evidence="4" id="KW-1185">Reference proteome</keyword>
<feature type="transmembrane region" description="Helical" evidence="2">
    <location>
        <begin position="6"/>
        <end position="23"/>
    </location>
</feature>